<dbReference type="STRING" id="4781.A0A0N7L461"/>
<evidence type="ECO:0000256" key="15">
    <source>
        <dbReference type="ARBA" id="ARBA00023172"/>
    </source>
</evidence>
<dbReference type="InterPro" id="IPR039537">
    <property type="entry name" value="Retrotran_Ty1/copia-like"/>
</dbReference>
<keyword evidence="13" id="KW-0239">DNA-directed DNA polymerase</keyword>
<accession>A0A0N7L461</accession>
<protein>
    <submittedName>
        <fullName evidence="17">FOG: Transposon-encoded proteins with TYA, reverse transcriptase, integrase domains in various combinations</fullName>
    </submittedName>
</protein>
<evidence type="ECO:0000313" key="17">
    <source>
        <dbReference type="EMBL" id="CEG37779.1"/>
    </source>
</evidence>
<dbReference type="Pfam" id="PF22936">
    <property type="entry name" value="Pol_BBD"/>
    <property type="match status" value="1"/>
</dbReference>
<evidence type="ECO:0000256" key="12">
    <source>
        <dbReference type="ARBA" id="ARBA00022918"/>
    </source>
</evidence>
<evidence type="ECO:0000313" key="18">
    <source>
        <dbReference type="Proteomes" id="UP000054928"/>
    </source>
</evidence>
<evidence type="ECO:0000256" key="8">
    <source>
        <dbReference type="ARBA" id="ARBA00022801"/>
    </source>
</evidence>
<dbReference type="AlphaFoldDB" id="A0A0N7L461"/>
<keyword evidence="13" id="KW-0548">Nucleotidyltransferase</keyword>
<dbReference type="GO" id="GO:0004519">
    <property type="term" value="F:endonuclease activity"/>
    <property type="evidence" value="ECO:0007669"/>
    <property type="project" value="UniProtKB-KW"/>
</dbReference>
<evidence type="ECO:0000256" key="7">
    <source>
        <dbReference type="ARBA" id="ARBA00022759"/>
    </source>
</evidence>
<sequence length="246" mass="27197">MTPYRDDLFENEVVNTNVEVAFSDGKKPRVAGTGSVCLKGIDGKRIQMMEVLHIPRLDRRLLSVGEIGRTRVKRRIPTGFVCYLGQVDCDCLGEETHQGLRIGLLAGNDAIRRVQGVSESVGSEACLHEAPHEVAYAKTQRATTGMPVVKQGVKTLNGGCMKGKQTVAHISSRSLSKSSRVLVLVHTDVMGPMKTKSKDGAKYMFTFVDDHSRFVVEYFLKKTSEVVTKFNAYKRCTRTSGVSELR</sequence>
<name>A0A0N7L461_PLAHL</name>
<dbReference type="InterPro" id="IPR036397">
    <property type="entry name" value="RNaseH_sf"/>
</dbReference>
<dbReference type="GO" id="GO:0003887">
    <property type="term" value="F:DNA-directed DNA polymerase activity"/>
    <property type="evidence" value="ECO:0007669"/>
    <property type="project" value="UniProtKB-KW"/>
</dbReference>
<keyword evidence="13" id="KW-0808">Transferase</keyword>
<keyword evidence="2" id="KW-1188">Viral release from host cell</keyword>
<keyword evidence="7" id="KW-0255">Endonuclease</keyword>
<evidence type="ECO:0000256" key="11">
    <source>
        <dbReference type="ARBA" id="ARBA00022908"/>
    </source>
</evidence>
<dbReference type="SUPFAM" id="SSF53098">
    <property type="entry name" value="Ribonuclease H-like"/>
    <property type="match status" value="1"/>
</dbReference>
<dbReference type="GO" id="GO:0008233">
    <property type="term" value="F:peptidase activity"/>
    <property type="evidence" value="ECO:0007669"/>
    <property type="project" value="UniProtKB-KW"/>
</dbReference>
<dbReference type="GeneID" id="36400890"/>
<keyword evidence="11" id="KW-0229">DNA integration</keyword>
<keyword evidence="5" id="KW-0479">Metal-binding</keyword>
<evidence type="ECO:0000256" key="5">
    <source>
        <dbReference type="ARBA" id="ARBA00022723"/>
    </source>
</evidence>
<feature type="domain" description="Retrovirus-related Pol polyprotein from transposon TNT 1-94-like beta-barrel" evidence="16">
    <location>
        <begin position="1"/>
        <end position="67"/>
    </location>
</feature>
<evidence type="ECO:0000256" key="2">
    <source>
        <dbReference type="ARBA" id="ARBA00022612"/>
    </source>
</evidence>
<evidence type="ECO:0000256" key="6">
    <source>
        <dbReference type="ARBA" id="ARBA00022741"/>
    </source>
</evidence>
<dbReference type="GO" id="GO:0006310">
    <property type="term" value="P:DNA recombination"/>
    <property type="evidence" value="ECO:0007669"/>
    <property type="project" value="UniProtKB-KW"/>
</dbReference>
<evidence type="ECO:0000259" key="16">
    <source>
        <dbReference type="Pfam" id="PF22936"/>
    </source>
</evidence>
<dbReference type="GO" id="GO:0003676">
    <property type="term" value="F:nucleic acid binding"/>
    <property type="evidence" value="ECO:0007669"/>
    <property type="project" value="InterPro"/>
</dbReference>
<evidence type="ECO:0000256" key="9">
    <source>
        <dbReference type="ARBA" id="ARBA00022840"/>
    </source>
</evidence>
<evidence type="ECO:0000256" key="4">
    <source>
        <dbReference type="ARBA" id="ARBA00022722"/>
    </source>
</evidence>
<dbReference type="Proteomes" id="UP000054928">
    <property type="component" value="Unassembled WGS sequence"/>
</dbReference>
<evidence type="ECO:0000256" key="13">
    <source>
        <dbReference type="ARBA" id="ARBA00022932"/>
    </source>
</evidence>
<keyword evidence="4" id="KW-0540">Nuclease</keyword>
<dbReference type="InterPro" id="IPR054722">
    <property type="entry name" value="PolX-like_BBD"/>
</dbReference>
<organism evidence="17 18">
    <name type="scientific">Plasmopara halstedii</name>
    <name type="common">Downy mildew of sunflower</name>
    <dbReference type="NCBI Taxonomy" id="4781"/>
    <lineage>
        <taxon>Eukaryota</taxon>
        <taxon>Sar</taxon>
        <taxon>Stramenopiles</taxon>
        <taxon>Oomycota</taxon>
        <taxon>Peronosporomycetes</taxon>
        <taxon>Peronosporales</taxon>
        <taxon>Peronosporaceae</taxon>
        <taxon>Plasmopara</taxon>
    </lineage>
</organism>
<dbReference type="RefSeq" id="XP_024574148.1">
    <property type="nucleotide sequence ID" value="XM_024723142.1"/>
</dbReference>
<dbReference type="PANTHER" id="PTHR42648:SF11">
    <property type="entry name" value="TRANSPOSON TY4-P GAG-POL POLYPROTEIN"/>
    <property type="match status" value="1"/>
</dbReference>
<keyword evidence="3" id="KW-0645">Protease</keyword>
<reference evidence="18" key="1">
    <citation type="submission" date="2014-09" db="EMBL/GenBank/DDBJ databases">
        <authorList>
            <person name="Sharma Rahul"/>
            <person name="Thines Marco"/>
        </authorList>
    </citation>
    <scope>NUCLEOTIDE SEQUENCE [LARGE SCALE GENOMIC DNA]</scope>
</reference>
<dbReference type="PANTHER" id="PTHR42648">
    <property type="entry name" value="TRANSPOSASE, PUTATIVE-RELATED"/>
    <property type="match status" value="1"/>
</dbReference>
<evidence type="ECO:0000256" key="3">
    <source>
        <dbReference type="ARBA" id="ARBA00022670"/>
    </source>
</evidence>
<evidence type="ECO:0000256" key="1">
    <source>
        <dbReference type="ARBA" id="ARBA00002180"/>
    </source>
</evidence>
<dbReference type="InterPro" id="IPR012337">
    <property type="entry name" value="RNaseH-like_sf"/>
</dbReference>
<dbReference type="EMBL" id="CCYD01000291">
    <property type="protein sequence ID" value="CEG37779.1"/>
    <property type="molecule type" value="Genomic_DNA"/>
</dbReference>
<dbReference type="GO" id="GO:0015074">
    <property type="term" value="P:DNA integration"/>
    <property type="evidence" value="ECO:0007669"/>
    <property type="project" value="UniProtKB-KW"/>
</dbReference>
<keyword evidence="18" id="KW-1185">Reference proteome</keyword>
<keyword evidence="15" id="KW-0233">DNA recombination</keyword>
<dbReference type="GO" id="GO:0046872">
    <property type="term" value="F:metal ion binding"/>
    <property type="evidence" value="ECO:0007669"/>
    <property type="project" value="UniProtKB-KW"/>
</dbReference>
<comment type="function">
    <text evidence="1">The aspartyl protease (PR) mediates the proteolytic cleavages of the Gag and Gag-Pol polyproteins after assembly of the VLP.</text>
</comment>
<dbReference type="GO" id="GO:0003964">
    <property type="term" value="F:RNA-directed DNA polymerase activity"/>
    <property type="evidence" value="ECO:0007669"/>
    <property type="project" value="UniProtKB-KW"/>
</dbReference>
<dbReference type="Gene3D" id="3.30.420.10">
    <property type="entry name" value="Ribonuclease H-like superfamily/Ribonuclease H"/>
    <property type="match status" value="1"/>
</dbReference>
<keyword evidence="14" id="KW-0917">Virion maturation</keyword>
<keyword evidence="12 17" id="KW-0695">RNA-directed DNA polymerase</keyword>
<dbReference type="GO" id="GO:0005524">
    <property type="term" value="F:ATP binding"/>
    <property type="evidence" value="ECO:0007669"/>
    <property type="project" value="UniProtKB-KW"/>
</dbReference>
<proteinExistence type="predicted"/>
<evidence type="ECO:0000256" key="10">
    <source>
        <dbReference type="ARBA" id="ARBA00022842"/>
    </source>
</evidence>
<keyword evidence="10" id="KW-0460">Magnesium</keyword>
<keyword evidence="6" id="KW-0547">Nucleotide-binding</keyword>
<keyword evidence="8" id="KW-0378">Hydrolase</keyword>
<dbReference type="GO" id="GO:0006508">
    <property type="term" value="P:proteolysis"/>
    <property type="evidence" value="ECO:0007669"/>
    <property type="project" value="UniProtKB-KW"/>
</dbReference>
<keyword evidence="9" id="KW-0067">ATP-binding</keyword>
<dbReference type="OrthoDB" id="114470at2759"/>
<evidence type="ECO:0000256" key="14">
    <source>
        <dbReference type="ARBA" id="ARBA00023113"/>
    </source>
</evidence>